<reference evidence="12 13" key="1">
    <citation type="submission" date="2014-10" db="EMBL/GenBank/DDBJ databases">
        <title>Genome sequence of Clostridium aceticum DSM 1496.</title>
        <authorList>
            <person name="Poehlein A."/>
            <person name="Schiel-Bengelsdorf B."/>
            <person name="Gottschalk G."/>
            <person name="Duerre P."/>
            <person name="Daniel R."/>
        </authorList>
    </citation>
    <scope>NUCLEOTIDE SEQUENCE [LARGE SCALE GENOMIC DNA]</scope>
    <source>
        <strain evidence="12 13">DSM 1496</strain>
    </source>
</reference>
<feature type="domain" description="Histidine kinase" evidence="11">
    <location>
        <begin position="125"/>
        <end position="334"/>
    </location>
</feature>
<dbReference type="InterPro" id="IPR003594">
    <property type="entry name" value="HATPase_dom"/>
</dbReference>
<evidence type="ECO:0000256" key="6">
    <source>
        <dbReference type="ARBA" id="ARBA00022692"/>
    </source>
</evidence>
<evidence type="ECO:0000256" key="4">
    <source>
        <dbReference type="ARBA" id="ARBA00022475"/>
    </source>
</evidence>
<proteinExistence type="predicted"/>
<dbReference type="SUPFAM" id="SSF55874">
    <property type="entry name" value="ATPase domain of HSP90 chaperone/DNA topoisomerase II/histidine kinase"/>
    <property type="match status" value="1"/>
</dbReference>
<dbReference type="PATRIC" id="fig|84022.5.peg.859"/>
<dbReference type="EC" id="2.7.13.3" evidence="3"/>
<comment type="subcellular location">
    <subcellularLocation>
        <location evidence="2">Cell membrane</location>
        <topology evidence="2">Multi-pass membrane protein</topology>
    </subcellularLocation>
</comment>
<evidence type="ECO:0000256" key="7">
    <source>
        <dbReference type="ARBA" id="ARBA00022777"/>
    </source>
</evidence>
<keyword evidence="7" id="KW-0418">Kinase</keyword>
<dbReference type="EMBL" id="CP009687">
    <property type="protein sequence ID" value="AKL94669.1"/>
    <property type="molecule type" value="Genomic_DNA"/>
</dbReference>
<dbReference type="KEGG" id="cace:CACET_c12040"/>
<dbReference type="RefSeq" id="WP_044825392.1">
    <property type="nucleotide sequence ID" value="NZ_CP009687.1"/>
</dbReference>
<dbReference type="PANTHER" id="PTHR45453">
    <property type="entry name" value="PHOSPHATE REGULON SENSOR PROTEIN PHOR"/>
    <property type="match status" value="1"/>
</dbReference>
<sequence length="342" mass="39865">MKFTEYLKERWIVYGFIIIAFVFAAVIYRLDTNFNITASNANYILVAWLLMFICFIGIDYSIFNHRVENFKKYCQLNASSEDMEDFSYPLDREYAELVYSIATQYEKYKLDIHNKASEELEFITRWLHDVKVPISAARLILENHESDIPGDFYKGMYKEIFAIEESVQRIFYEIKSNSLHDDYKIAKVSTQRLIAQALKGYSNFFSYKKIKIFFIGENYDVLTDEKWSGYVLSQIISNAVKHTPIEGKITITTERKGDETIISIKNTGQGILQKDIGQIFRKGYTSSEERSGMKATGYGLYLSKKLSNMLGHRLLVESQYGKYAAFHLVFIEKETLHHVTKM</sequence>
<keyword evidence="4" id="KW-1003">Cell membrane</keyword>
<dbReference type="PANTHER" id="PTHR45453:SF2">
    <property type="entry name" value="HISTIDINE KINASE"/>
    <property type="match status" value="1"/>
</dbReference>
<evidence type="ECO:0000313" key="12">
    <source>
        <dbReference type="EMBL" id="AKL94669.1"/>
    </source>
</evidence>
<dbReference type="InterPro" id="IPR036890">
    <property type="entry name" value="HATPase_C_sf"/>
</dbReference>
<evidence type="ECO:0000256" key="8">
    <source>
        <dbReference type="ARBA" id="ARBA00022989"/>
    </source>
</evidence>
<evidence type="ECO:0000256" key="9">
    <source>
        <dbReference type="ARBA" id="ARBA00023012"/>
    </source>
</evidence>
<evidence type="ECO:0000313" key="13">
    <source>
        <dbReference type="Proteomes" id="UP000035704"/>
    </source>
</evidence>
<dbReference type="STRING" id="84022.CACET_c12040"/>
<gene>
    <name evidence="12" type="primary">bceS1</name>
    <name evidence="12" type="ORF">CACET_c12040</name>
</gene>
<keyword evidence="9" id="KW-0902">Two-component regulatory system</keyword>
<dbReference type="Pfam" id="PF02518">
    <property type="entry name" value="HATPase_c"/>
    <property type="match status" value="1"/>
</dbReference>
<dbReference type="Gene3D" id="3.30.565.10">
    <property type="entry name" value="Histidine kinase-like ATPase, C-terminal domain"/>
    <property type="match status" value="1"/>
</dbReference>
<dbReference type="SMART" id="SM00387">
    <property type="entry name" value="HATPase_c"/>
    <property type="match status" value="1"/>
</dbReference>
<dbReference type="GO" id="GO:0016036">
    <property type="term" value="P:cellular response to phosphate starvation"/>
    <property type="evidence" value="ECO:0007669"/>
    <property type="project" value="TreeGrafter"/>
</dbReference>
<evidence type="ECO:0000256" key="3">
    <source>
        <dbReference type="ARBA" id="ARBA00012438"/>
    </source>
</evidence>
<comment type="catalytic activity">
    <reaction evidence="1">
        <text>ATP + protein L-histidine = ADP + protein N-phospho-L-histidine.</text>
        <dbReference type="EC" id="2.7.13.3"/>
    </reaction>
</comment>
<dbReference type="AlphaFoldDB" id="A0A0D8I863"/>
<protein>
    <recommendedName>
        <fullName evidence="3">histidine kinase</fullName>
        <ecNumber evidence="3">2.7.13.3</ecNumber>
    </recommendedName>
</protein>
<keyword evidence="5 12" id="KW-0808">Transferase</keyword>
<dbReference type="GO" id="GO:0005886">
    <property type="term" value="C:plasma membrane"/>
    <property type="evidence" value="ECO:0007669"/>
    <property type="project" value="UniProtKB-SubCell"/>
</dbReference>
<evidence type="ECO:0000259" key="11">
    <source>
        <dbReference type="PROSITE" id="PS50109"/>
    </source>
</evidence>
<accession>A0A0D8I863</accession>
<dbReference type="GO" id="GO:0000155">
    <property type="term" value="F:phosphorelay sensor kinase activity"/>
    <property type="evidence" value="ECO:0007669"/>
    <property type="project" value="TreeGrafter"/>
</dbReference>
<keyword evidence="13" id="KW-1185">Reference proteome</keyword>
<evidence type="ECO:0000256" key="10">
    <source>
        <dbReference type="ARBA" id="ARBA00023136"/>
    </source>
</evidence>
<dbReference type="InterPro" id="IPR005467">
    <property type="entry name" value="His_kinase_dom"/>
</dbReference>
<keyword evidence="8" id="KW-1133">Transmembrane helix</keyword>
<dbReference type="GO" id="GO:0004721">
    <property type="term" value="F:phosphoprotein phosphatase activity"/>
    <property type="evidence" value="ECO:0007669"/>
    <property type="project" value="TreeGrafter"/>
</dbReference>
<dbReference type="OrthoDB" id="9780487at2"/>
<dbReference type="PROSITE" id="PS50109">
    <property type="entry name" value="HIS_KIN"/>
    <property type="match status" value="1"/>
</dbReference>
<keyword evidence="10" id="KW-0472">Membrane</keyword>
<keyword evidence="6" id="KW-0812">Transmembrane</keyword>
<dbReference type="Proteomes" id="UP000035704">
    <property type="component" value="Chromosome"/>
</dbReference>
<name>A0A0D8I863_9CLOT</name>
<evidence type="ECO:0000256" key="2">
    <source>
        <dbReference type="ARBA" id="ARBA00004651"/>
    </source>
</evidence>
<dbReference type="InterPro" id="IPR050351">
    <property type="entry name" value="BphY/WalK/GraS-like"/>
</dbReference>
<evidence type="ECO:0000256" key="5">
    <source>
        <dbReference type="ARBA" id="ARBA00022679"/>
    </source>
</evidence>
<evidence type="ECO:0000256" key="1">
    <source>
        <dbReference type="ARBA" id="ARBA00000085"/>
    </source>
</evidence>
<organism evidence="12 13">
    <name type="scientific">Clostridium aceticum</name>
    <dbReference type="NCBI Taxonomy" id="84022"/>
    <lineage>
        <taxon>Bacteria</taxon>
        <taxon>Bacillati</taxon>
        <taxon>Bacillota</taxon>
        <taxon>Clostridia</taxon>
        <taxon>Eubacteriales</taxon>
        <taxon>Clostridiaceae</taxon>
        <taxon>Clostridium</taxon>
    </lineage>
</organism>